<dbReference type="EMBL" id="JPIU01000048">
    <property type="protein sequence ID" value="KIO43331.1"/>
    <property type="molecule type" value="Genomic_DNA"/>
</dbReference>
<comment type="caution">
    <text evidence="1">The sequence shown here is derived from an EMBL/GenBank/DDBJ whole genome shotgun (WGS) entry which is preliminary data.</text>
</comment>
<evidence type="ECO:0000313" key="4">
    <source>
        <dbReference type="Proteomes" id="UP000031980"/>
    </source>
</evidence>
<sequence>MNFEYNILNLLAVVKTGTTLKASYTYLADGTKLRVADASGNGFYYSGSLTHVKNSAGIQLEGATTASGRVLVGTGSRTGNDIRYFLTDHLGSVRAIVDQSGTVK</sequence>
<dbReference type="Proteomes" id="UP000031937">
    <property type="component" value="Unassembled WGS sequence"/>
</dbReference>
<protein>
    <recommendedName>
        <fullName evidence="5">RHS repeat-associated core domain-containing protein</fullName>
    </recommendedName>
</protein>
<evidence type="ECO:0000313" key="1">
    <source>
        <dbReference type="EMBL" id="KIO43331.1"/>
    </source>
</evidence>
<organism evidence="1 4">
    <name type="scientific">Sanguibacteroides justesenii</name>
    <dbReference type="NCBI Taxonomy" id="1547597"/>
    <lineage>
        <taxon>Bacteria</taxon>
        <taxon>Pseudomonadati</taxon>
        <taxon>Bacteroidota</taxon>
        <taxon>Bacteroidia</taxon>
        <taxon>Bacteroidales</taxon>
        <taxon>Porphyromonadaceae</taxon>
        <taxon>Sanguibacteroides</taxon>
    </lineage>
</organism>
<reference evidence="1 4" key="1">
    <citation type="submission" date="2014-07" db="EMBL/GenBank/DDBJ databases">
        <title>Porphyromonadaceae bacterium OUH 308042 = ATCC BAA-2681 = DSM 28342 draft genome.</title>
        <authorList>
            <person name="Sydenham T.V."/>
            <person name="Hasman H."/>
            <person name="Justensen U.S."/>
        </authorList>
    </citation>
    <scope>NUCLEOTIDE SEQUENCE [LARGE SCALE GENOMIC DNA]</scope>
    <source>
        <strain evidence="1 4">OUH 308042</strain>
    </source>
</reference>
<evidence type="ECO:0008006" key="5">
    <source>
        <dbReference type="Google" id="ProtNLM"/>
    </source>
</evidence>
<keyword evidence="4" id="KW-1185">Reference proteome</keyword>
<accession>A0A0C3RBX1</accession>
<proteinExistence type="predicted"/>
<dbReference type="Proteomes" id="UP000031980">
    <property type="component" value="Unassembled WGS sequence"/>
</dbReference>
<dbReference type="EMBL" id="JPIT01000029">
    <property type="protein sequence ID" value="KIO44254.1"/>
    <property type="molecule type" value="Genomic_DNA"/>
</dbReference>
<feature type="non-terminal residue" evidence="1">
    <location>
        <position position="104"/>
    </location>
</feature>
<gene>
    <name evidence="1" type="ORF">BA92_12780</name>
    <name evidence="2" type="ORF">IE90_09060</name>
</gene>
<dbReference type="Gene3D" id="2.180.10.10">
    <property type="entry name" value="RHS repeat-associated core"/>
    <property type="match status" value="1"/>
</dbReference>
<reference evidence="2 3" key="2">
    <citation type="submission" date="2014-07" db="EMBL/GenBank/DDBJ databases">
        <title>Porphyromonadaceae bacterium OUH 334697 = ATCC BAA-2682 = DSM 28341 draft genome.</title>
        <authorList>
            <person name="Sydenham T.V."/>
            <person name="Hasman H."/>
            <person name="Justesen U.S."/>
        </authorList>
    </citation>
    <scope>NUCLEOTIDE SEQUENCE [LARGE SCALE GENOMIC DNA]</scope>
    <source>
        <strain evidence="2 3">OUH 334697</strain>
    </source>
</reference>
<evidence type="ECO:0000313" key="2">
    <source>
        <dbReference type="EMBL" id="KIO44254.1"/>
    </source>
</evidence>
<name>A0A0C3RBX1_9PORP</name>
<evidence type="ECO:0000313" key="3">
    <source>
        <dbReference type="Proteomes" id="UP000031937"/>
    </source>
</evidence>
<dbReference type="AlphaFoldDB" id="A0A0C3RBX1"/>